<accession>A0A7S0H1B4</accession>
<organism evidence="1">
    <name type="scientific">Amorphochlora amoebiformis</name>
    <dbReference type="NCBI Taxonomy" id="1561963"/>
    <lineage>
        <taxon>Eukaryota</taxon>
        <taxon>Sar</taxon>
        <taxon>Rhizaria</taxon>
        <taxon>Cercozoa</taxon>
        <taxon>Chlorarachniophyceae</taxon>
        <taxon>Amorphochlora</taxon>
    </lineage>
</organism>
<dbReference type="EMBL" id="HBEM01017800">
    <property type="protein sequence ID" value="CAD8453222.1"/>
    <property type="molecule type" value="Transcribed_RNA"/>
</dbReference>
<sequence>MHTPFNVHGFEEIRPTPTPFLVSDETHRHCPPMPAILLESAEAWNVFSASCHDLNHLSTRVKPLKVTLTARLRNKSSFCGTHLARSKPACKTDILRRFPPDESPP</sequence>
<evidence type="ECO:0000313" key="1">
    <source>
        <dbReference type="EMBL" id="CAD8453222.1"/>
    </source>
</evidence>
<proteinExistence type="predicted"/>
<name>A0A7S0H1B4_9EUKA</name>
<gene>
    <name evidence="1" type="ORF">LAMO00422_LOCUS12162</name>
</gene>
<protein>
    <submittedName>
        <fullName evidence="1">Uncharacterized protein</fullName>
    </submittedName>
</protein>
<reference evidence="1" key="1">
    <citation type="submission" date="2021-01" db="EMBL/GenBank/DDBJ databases">
        <authorList>
            <person name="Corre E."/>
            <person name="Pelletier E."/>
            <person name="Niang G."/>
            <person name="Scheremetjew M."/>
            <person name="Finn R."/>
            <person name="Kale V."/>
            <person name="Holt S."/>
            <person name="Cochrane G."/>
            <person name="Meng A."/>
            <person name="Brown T."/>
            <person name="Cohen L."/>
        </authorList>
    </citation>
    <scope>NUCLEOTIDE SEQUENCE</scope>
    <source>
        <strain evidence="1">CCMP2058</strain>
    </source>
</reference>
<dbReference type="AlphaFoldDB" id="A0A7S0H1B4"/>